<keyword evidence="2" id="KW-1185">Reference proteome</keyword>
<accession>A0A5B7IED4</accession>
<proteinExistence type="predicted"/>
<dbReference type="EMBL" id="VSRR010060562">
    <property type="protein sequence ID" value="MPC82730.1"/>
    <property type="molecule type" value="Genomic_DNA"/>
</dbReference>
<protein>
    <submittedName>
        <fullName evidence="1">Uncharacterized protein</fullName>
    </submittedName>
</protein>
<dbReference type="AlphaFoldDB" id="A0A5B7IED4"/>
<name>A0A5B7IED4_PORTR</name>
<evidence type="ECO:0000313" key="1">
    <source>
        <dbReference type="EMBL" id="MPC82730.1"/>
    </source>
</evidence>
<evidence type="ECO:0000313" key="2">
    <source>
        <dbReference type="Proteomes" id="UP000324222"/>
    </source>
</evidence>
<reference evidence="1 2" key="1">
    <citation type="submission" date="2019-05" db="EMBL/GenBank/DDBJ databases">
        <title>Another draft genome of Portunus trituberculatus and its Hox gene families provides insights of decapod evolution.</title>
        <authorList>
            <person name="Jeong J.-H."/>
            <person name="Song I."/>
            <person name="Kim S."/>
            <person name="Choi T."/>
            <person name="Kim D."/>
            <person name="Ryu S."/>
            <person name="Kim W."/>
        </authorList>
    </citation>
    <scope>NUCLEOTIDE SEQUENCE [LARGE SCALE GENOMIC DNA]</scope>
    <source>
        <tissue evidence="1">Muscle</tissue>
    </source>
</reference>
<gene>
    <name evidence="1" type="ORF">E2C01_077412</name>
</gene>
<comment type="caution">
    <text evidence="1">The sequence shown here is derived from an EMBL/GenBank/DDBJ whole genome shotgun (WGS) entry which is preliminary data.</text>
</comment>
<dbReference type="Proteomes" id="UP000324222">
    <property type="component" value="Unassembled WGS sequence"/>
</dbReference>
<organism evidence="1 2">
    <name type="scientific">Portunus trituberculatus</name>
    <name type="common">Swimming crab</name>
    <name type="synonym">Neptunus trituberculatus</name>
    <dbReference type="NCBI Taxonomy" id="210409"/>
    <lineage>
        <taxon>Eukaryota</taxon>
        <taxon>Metazoa</taxon>
        <taxon>Ecdysozoa</taxon>
        <taxon>Arthropoda</taxon>
        <taxon>Crustacea</taxon>
        <taxon>Multicrustacea</taxon>
        <taxon>Malacostraca</taxon>
        <taxon>Eumalacostraca</taxon>
        <taxon>Eucarida</taxon>
        <taxon>Decapoda</taxon>
        <taxon>Pleocyemata</taxon>
        <taxon>Brachyura</taxon>
        <taxon>Eubrachyura</taxon>
        <taxon>Portunoidea</taxon>
        <taxon>Portunidae</taxon>
        <taxon>Portuninae</taxon>
        <taxon>Portunus</taxon>
    </lineage>
</organism>
<sequence length="67" mass="7228">MTVETRGDKAVYIKATPTTAASNGRVERGGQNVTSVDEGVIWPAIRRLHNKALALLHALIVSLSMQN</sequence>